<evidence type="ECO:0000259" key="4">
    <source>
        <dbReference type="PROSITE" id="PS50102"/>
    </source>
</evidence>
<gene>
    <name evidence="5" type="primary">cwf29</name>
    <name evidence="5" type="ORF">Q9L58_003592</name>
</gene>
<dbReference type="Gene3D" id="3.30.70.330">
    <property type="match status" value="1"/>
</dbReference>
<evidence type="ECO:0000256" key="2">
    <source>
        <dbReference type="PROSITE-ProRule" id="PRU00176"/>
    </source>
</evidence>
<sequence length="307" mass="35494">MNNIRAVEALNQRELEAGIPLSASWHTDWADTAYVYIGGLPYELSEGDIITIFSQFGEPVHVNLIRDKDTGKSKGFAFLKYEDQKSTSLAVDNLGGATILGRIIRVDHTRYEPKEGEVVDENAYQNLSEKPEDDSDRERRGKRRKGRGGHDGGRRRMTPPREILKEELELQKLIQDHDEEDPMKEYLIQQKKEDLEMALGELKKKHKLSRHKEKSDSEHRHRSHRHRSGSKERSRRQTSGSKDHRRSVKSHEETDHARDQGEEVHRKRIDDKGEPRDKGVRRETTKKIMPVEADMPKGKQSKERGGQ</sequence>
<dbReference type="EMBL" id="JBBBZM010000035">
    <property type="protein sequence ID" value="KAL0637389.1"/>
    <property type="molecule type" value="Genomic_DNA"/>
</dbReference>
<dbReference type="InterPro" id="IPR012677">
    <property type="entry name" value="Nucleotide-bd_a/b_plait_sf"/>
</dbReference>
<feature type="region of interest" description="Disordered" evidence="3">
    <location>
        <begin position="197"/>
        <end position="307"/>
    </location>
</feature>
<feature type="compositionally biased region" description="Basic and acidic residues" evidence="3">
    <location>
        <begin position="249"/>
        <end position="286"/>
    </location>
</feature>
<evidence type="ECO:0000256" key="1">
    <source>
        <dbReference type="ARBA" id="ARBA00022884"/>
    </source>
</evidence>
<name>A0ABR3GN79_9PEZI</name>
<dbReference type="InterPro" id="IPR035979">
    <property type="entry name" value="RBD_domain_sf"/>
</dbReference>
<dbReference type="InterPro" id="IPR051847">
    <property type="entry name" value="RNA_proc/Spliceosome_comp"/>
</dbReference>
<feature type="domain" description="RRM" evidence="4">
    <location>
        <begin position="33"/>
        <end position="111"/>
    </location>
</feature>
<evidence type="ECO:0000313" key="6">
    <source>
        <dbReference type="Proteomes" id="UP001447188"/>
    </source>
</evidence>
<dbReference type="InterPro" id="IPR045844">
    <property type="entry name" value="RRM_Ist3-like"/>
</dbReference>
<feature type="compositionally biased region" description="Basic residues" evidence="3">
    <location>
        <begin position="220"/>
        <end position="236"/>
    </location>
</feature>
<feature type="compositionally biased region" description="Basic and acidic residues" evidence="3">
    <location>
        <begin position="294"/>
        <end position="307"/>
    </location>
</feature>
<feature type="region of interest" description="Disordered" evidence="3">
    <location>
        <begin position="115"/>
        <end position="163"/>
    </location>
</feature>
<evidence type="ECO:0000256" key="3">
    <source>
        <dbReference type="SAM" id="MobiDB-lite"/>
    </source>
</evidence>
<organism evidence="5 6">
    <name type="scientific">Discina gigas</name>
    <dbReference type="NCBI Taxonomy" id="1032678"/>
    <lineage>
        <taxon>Eukaryota</taxon>
        <taxon>Fungi</taxon>
        <taxon>Dikarya</taxon>
        <taxon>Ascomycota</taxon>
        <taxon>Pezizomycotina</taxon>
        <taxon>Pezizomycetes</taxon>
        <taxon>Pezizales</taxon>
        <taxon>Discinaceae</taxon>
        <taxon>Discina</taxon>
    </lineage>
</organism>
<reference evidence="5 6" key="1">
    <citation type="submission" date="2024-02" db="EMBL/GenBank/DDBJ databases">
        <title>Discinaceae phylogenomics.</title>
        <authorList>
            <person name="Dirks A.C."/>
            <person name="James T.Y."/>
        </authorList>
    </citation>
    <scope>NUCLEOTIDE SEQUENCE [LARGE SCALE GENOMIC DNA]</scope>
    <source>
        <strain evidence="5 6">ACD0624</strain>
    </source>
</reference>
<keyword evidence="1 2" id="KW-0694">RNA-binding</keyword>
<dbReference type="PANTHER" id="PTHR45880">
    <property type="entry name" value="RNA-BINDING MOTIF PROTEIN, X-LINKED 2"/>
    <property type="match status" value="1"/>
</dbReference>
<evidence type="ECO:0000313" key="5">
    <source>
        <dbReference type="EMBL" id="KAL0637389.1"/>
    </source>
</evidence>
<accession>A0ABR3GN79</accession>
<dbReference type="CDD" id="cd12411">
    <property type="entry name" value="RRM_ist3_like"/>
    <property type="match status" value="1"/>
</dbReference>
<proteinExistence type="predicted"/>
<dbReference type="PROSITE" id="PS50102">
    <property type="entry name" value="RRM"/>
    <property type="match status" value="1"/>
</dbReference>
<dbReference type="SUPFAM" id="SSF54928">
    <property type="entry name" value="RNA-binding domain, RBD"/>
    <property type="match status" value="1"/>
</dbReference>
<dbReference type="SMART" id="SM00360">
    <property type="entry name" value="RRM"/>
    <property type="match status" value="1"/>
</dbReference>
<dbReference type="Proteomes" id="UP001447188">
    <property type="component" value="Unassembled WGS sequence"/>
</dbReference>
<dbReference type="Pfam" id="PF00076">
    <property type="entry name" value="RRM_1"/>
    <property type="match status" value="1"/>
</dbReference>
<dbReference type="InterPro" id="IPR000504">
    <property type="entry name" value="RRM_dom"/>
</dbReference>
<keyword evidence="6" id="KW-1185">Reference proteome</keyword>
<comment type="caution">
    <text evidence="5">The sequence shown here is derived from an EMBL/GenBank/DDBJ whole genome shotgun (WGS) entry which is preliminary data.</text>
</comment>
<dbReference type="PANTHER" id="PTHR45880:SF1">
    <property type="entry name" value="RNA-BINDING MOTIF PROTEIN, X-LINKED 2"/>
    <property type="match status" value="1"/>
</dbReference>
<protein>
    <submittedName>
        <fullName evidence="5">RNA-binding protein Cwf29</fullName>
    </submittedName>
</protein>
<feature type="compositionally biased region" description="Basic residues" evidence="3">
    <location>
        <begin position="203"/>
        <end position="212"/>
    </location>
</feature>